<comment type="similarity">
    <text evidence="1">Belongs to the glycosyl hydrolase 25 family.</text>
</comment>
<gene>
    <name evidence="5" type="ORF">JOC27_001871</name>
</gene>
<keyword evidence="3" id="KW-0326">Glycosidase</keyword>
<sequence>MKKKLLASIILGFMFFTFYGTVQPAHAASSLYTWMPSRLYKTATGTSYSTTVYSGVQVINYGKSHSRYHVKVGTKTGYIKAYNLATAKIKKTDFFGSKVYKQAKIGAYIASLRAGKSVYLKSSSRINGMYLVHYIGTSYSGYVAANHFTAPSTKYTWTGSYLYTSSTGSTHRMTLNSGTSVQAFGSSNQRTLVKVDGTYGYIKNYNLVSTLIKKTIYTSTPLFSTATGTTPLTTLAVTKKVYVKETANNRYHVHVIGTSRNGWIVTSSCTPTTVSKDLVTTTKGVDVSHYQSLTQTSFNSLRSAGYSFVILKASEGTTYTDPTFYTYYKYAKNAGLSVHAYHVIGNSSTSSATPRAEAAHFASVLSQTKAETGYTFDGYAFEDVEATKSNGITTAWWENNAVSSISYFLNELTSSGQAKIGVYSNYSSWTSYLQNHTSTWPTATKIWLARYNETLGTNADIWQYTSTGTIDGFDTSGSLDIDIGYSI</sequence>
<dbReference type="PROSITE" id="PS51904">
    <property type="entry name" value="GLYCOSYL_HYDROL_F25_2"/>
    <property type="match status" value="1"/>
</dbReference>
<dbReference type="SMART" id="SM00641">
    <property type="entry name" value="Glyco_25"/>
    <property type="match status" value="1"/>
</dbReference>
<evidence type="ECO:0000256" key="3">
    <source>
        <dbReference type="ARBA" id="ARBA00023295"/>
    </source>
</evidence>
<evidence type="ECO:0000256" key="1">
    <source>
        <dbReference type="ARBA" id="ARBA00010646"/>
    </source>
</evidence>
<dbReference type="InterPro" id="IPR017853">
    <property type="entry name" value="GH"/>
</dbReference>
<evidence type="ECO:0000256" key="4">
    <source>
        <dbReference type="SAM" id="SignalP"/>
    </source>
</evidence>
<feature type="chain" id="PRO_5045875672" evidence="4">
    <location>
        <begin position="28"/>
        <end position="487"/>
    </location>
</feature>
<feature type="signal peptide" evidence="4">
    <location>
        <begin position="1"/>
        <end position="27"/>
    </location>
</feature>
<accession>A0ABS2Q9E0</accession>
<evidence type="ECO:0000313" key="6">
    <source>
        <dbReference type="Proteomes" id="UP000823201"/>
    </source>
</evidence>
<keyword evidence="4" id="KW-0732">Signal</keyword>
<dbReference type="RefSeq" id="WP_338062795.1">
    <property type="nucleotide sequence ID" value="NZ_CBCRXA010000011.1"/>
</dbReference>
<dbReference type="InterPro" id="IPR002053">
    <property type="entry name" value="Glyco_hydro_25"/>
</dbReference>
<dbReference type="PANTHER" id="PTHR34135:SF2">
    <property type="entry name" value="LYSOZYME"/>
    <property type="match status" value="1"/>
</dbReference>
<dbReference type="Gene3D" id="3.20.20.80">
    <property type="entry name" value="Glycosidases"/>
    <property type="match status" value="1"/>
</dbReference>
<reference evidence="5 6" key="1">
    <citation type="submission" date="2021-01" db="EMBL/GenBank/DDBJ databases">
        <title>Genomic Encyclopedia of Type Strains, Phase IV (KMG-IV): sequencing the most valuable type-strain genomes for metagenomic binning, comparative biology and taxonomic classification.</title>
        <authorList>
            <person name="Goeker M."/>
        </authorList>
    </citation>
    <scope>NUCLEOTIDE SEQUENCE [LARGE SCALE GENOMIC DNA]</scope>
    <source>
        <strain evidence="5 6">DSM 100968</strain>
    </source>
</reference>
<name>A0ABS2Q9E0_9BACL</name>
<dbReference type="Pfam" id="PF01183">
    <property type="entry name" value="Glyco_hydro_25"/>
    <property type="match status" value="1"/>
</dbReference>
<protein>
    <submittedName>
        <fullName evidence="5">GH25 family lysozyme M1 (1,4-beta-N-acetylmuramidase)</fullName>
    </submittedName>
</protein>
<dbReference type="SUPFAM" id="SSF51445">
    <property type="entry name" value="(Trans)glycosidases"/>
    <property type="match status" value="1"/>
</dbReference>
<keyword evidence="2" id="KW-0378">Hydrolase</keyword>
<dbReference type="CDD" id="cd00599">
    <property type="entry name" value="GH25_muramidase"/>
    <property type="match status" value="1"/>
</dbReference>
<proteinExistence type="inferred from homology"/>
<comment type="caution">
    <text evidence="5">The sequence shown here is derived from an EMBL/GenBank/DDBJ whole genome shotgun (WGS) entry which is preliminary data.</text>
</comment>
<keyword evidence="6" id="KW-1185">Reference proteome</keyword>
<evidence type="ECO:0000256" key="2">
    <source>
        <dbReference type="ARBA" id="ARBA00022801"/>
    </source>
</evidence>
<organism evidence="5 6">
    <name type="scientific">Sporolactobacillus spathodeae</name>
    <dbReference type="NCBI Taxonomy" id="1465502"/>
    <lineage>
        <taxon>Bacteria</taxon>
        <taxon>Bacillati</taxon>
        <taxon>Bacillota</taxon>
        <taxon>Bacilli</taxon>
        <taxon>Bacillales</taxon>
        <taxon>Sporolactobacillaceae</taxon>
        <taxon>Sporolactobacillus</taxon>
    </lineage>
</organism>
<dbReference type="EMBL" id="JAFBEV010000016">
    <property type="protein sequence ID" value="MBM7658418.1"/>
    <property type="molecule type" value="Genomic_DNA"/>
</dbReference>
<dbReference type="PANTHER" id="PTHR34135">
    <property type="entry name" value="LYSOZYME"/>
    <property type="match status" value="1"/>
</dbReference>
<evidence type="ECO:0000313" key="5">
    <source>
        <dbReference type="EMBL" id="MBM7658418.1"/>
    </source>
</evidence>
<dbReference type="InterPro" id="IPR018077">
    <property type="entry name" value="Glyco_hydro_fam25_subgr"/>
</dbReference>
<dbReference type="Proteomes" id="UP000823201">
    <property type="component" value="Unassembled WGS sequence"/>
</dbReference>